<dbReference type="Proteomes" id="UP000272888">
    <property type="component" value="Unassembled WGS sequence"/>
</dbReference>
<dbReference type="InterPro" id="IPR036249">
    <property type="entry name" value="Thioredoxin-like_sf"/>
</dbReference>
<reference evidence="2" key="1">
    <citation type="submission" date="2018-09" db="EMBL/GenBank/DDBJ databases">
        <authorList>
            <person name="Livingstone P.G."/>
            <person name="Whitworth D.E."/>
        </authorList>
    </citation>
    <scope>NUCLEOTIDE SEQUENCE [LARGE SCALE GENOMIC DNA]</scope>
    <source>
        <strain evidence="2">CA051B</strain>
    </source>
</reference>
<dbReference type="Gene3D" id="3.40.30.10">
    <property type="entry name" value="Glutaredoxin"/>
    <property type="match status" value="1"/>
</dbReference>
<evidence type="ECO:0000313" key="2">
    <source>
        <dbReference type="Proteomes" id="UP000272888"/>
    </source>
</evidence>
<comment type="caution">
    <text evidence="1">The sequence shown here is derived from an EMBL/GenBank/DDBJ whole genome shotgun (WGS) entry which is preliminary data.</text>
</comment>
<protein>
    <submittedName>
        <fullName evidence="1">Glutathione S-transferase</fullName>
    </submittedName>
</protein>
<proteinExistence type="predicted"/>
<dbReference type="SUPFAM" id="SSF52833">
    <property type="entry name" value="Thioredoxin-like"/>
    <property type="match status" value="1"/>
</dbReference>
<evidence type="ECO:0000313" key="1">
    <source>
        <dbReference type="EMBL" id="RKH50290.1"/>
    </source>
</evidence>
<dbReference type="AlphaFoldDB" id="A0A3A8P4C3"/>
<name>A0A3A8P4C3_9BACT</name>
<organism evidence="1 2">
    <name type="scientific">Corallococcus llansteffanensis</name>
    <dbReference type="NCBI Taxonomy" id="2316731"/>
    <lineage>
        <taxon>Bacteria</taxon>
        <taxon>Pseudomonadati</taxon>
        <taxon>Myxococcota</taxon>
        <taxon>Myxococcia</taxon>
        <taxon>Myxococcales</taxon>
        <taxon>Cystobacterineae</taxon>
        <taxon>Myxococcaceae</taxon>
        <taxon>Corallococcus</taxon>
    </lineage>
</organism>
<feature type="non-terminal residue" evidence="1">
    <location>
        <position position="33"/>
    </location>
</feature>
<keyword evidence="1" id="KW-0808">Transferase</keyword>
<keyword evidence="2" id="KW-1185">Reference proteome</keyword>
<sequence>MSDAKFELYYWPGIPGRGEFVRLVLEEAGADWV</sequence>
<dbReference type="EMBL" id="RAWB01000428">
    <property type="protein sequence ID" value="RKH50290.1"/>
    <property type="molecule type" value="Genomic_DNA"/>
</dbReference>
<gene>
    <name evidence="1" type="ORF">D7V93_30750</name>
</gene>
<accession>A0A3A8P4C3</accession>
<dbReference type="GO" id="GO:0016740">
    <property type="term" value="F:transferase activity"/>
    <property type="evidence" value="ECO:0007669"/>
    <property type="project" value="UniProtKB-KW"/>
</dbReference>